<proteinExistence type="predicted"/>
<evidence type="ECO:0000313" key="1">
    <source>
        <dbReference type="EMBL" id="UYV69609.1"/>
    </source>
</evidence>
<dbReference type="SUPFAM" id="SSF53098">
    <property type="entry name" value="Ribonuclease H-like"/>
    <property type="match status" value="1"/>
</dbReference>
<organism evidence="1 2">
    <name type="scientific">Cordylochernes scorpioides</name>
    <dbReference type="NCBI Taxonomy" id="51811"/>
    <lineage>
        <taxon>Eukaryota</taxon>
        <taxon>Metazoa</taxon>
        <taxon>Ecdysozoa</taxon>
        <taxon>Arthropoda</taxon>
        <taxon>Chelicerata</taxon>
        <taxon>Arachnida</taxon>
        <taxon>Pseudoscorpiones</taxon>
        <taxon>Cheliferoidea</taxon>
        <taxon>Chernetidae</taxon>
        <taxon>Cordylochernes</taxon>
    </lineage>
</organism>
<dbReference type="InterPro" id="IPR012337">
    <property type="entry name" value="RNaseH-like_sf"/>
</dbReference>
<dbReference type="EMBL" id="CP092868">
    <property type="protein sequence ID" value="UYV69609.1"/>
    <property type="molecule type" value="Genomic_DNA"/>
</dbReference>
<reference evidence="1 2" key="1">
    <citation type="submission" date="2022-01" db="EMBL/GenBank/DDBJ databases">
        <title>A chromosomal length assembly of Cordylochernes scorpioides.</title>
        <authorList>
            <person name="Zeh D."/>
            <person name="Zeh J."/>
        </authorList>
    </citation>
    <scope>NUCLEOTIDE SEQUENCE [LARGE SCALE GENOMIC DNA]</scope>
    <source>
        <strain evidence="1">IN4F17</strain>
        <tissue evidence="1">Whole Body</tissue>
    </source>
</reference>
<gene>
    <name evidence="1" type="ORF">LAZ67_6004084</name>
</gene>
<keyword evidence="2" id="KW-1185">Reference proteome</keyword>
<name>A0ABY6KM75_9ARAC</name>
<sequence length="538" mass="61453">MARATPGFYPRIVQTEKFEALKRGLKSQQSLFTKVKTEQEAATRASFRVALEIAKRGKPFTDGEMIKECIIAVVEEMCPEKVNLLKTVSMSANTVARRVENIAENISFQLFDKNGHVEWFSLALDESTDVSDTAQVLIYIRGVDKSYEVHEELLDMYSIHGTTTGTDIFKGVEMAINKKNLRWKNLKCITTDGGKNMSGKDKGVVALVSKAVENDGGSKPLVLHCIIHQQSLCGKCLDMSDVLKPVISTVNFIRSFGLNHRQFRQFIAEIGETDLPYHTAVRWLSCGKVLQRFFELRAVIEIFFFEKHRPLTELQNNTWLWKLAFYVDLTKHVNELNLRLQGENQHLPDLYTNIKSFRMKLILFQSQLRRYKNIANLPLIDSENIYLPPLHIKLGLMKNFVKAIDRNASGFAYLKQKVSSISEAKIKEGIFVGPQIRELQQDGNFQNSLNEVEAAAWNSFRNVCKNFLGSVKVENYRDIVNDLLLSYKALGCNMSLKIHFLHSHLDFFPDNLGAVSDEHGERFHQDISSMEKRYQGDL</sequence>
<accession>A0ABY6KM75</accession>
<evidence type="ECO:0000313" key="2">
    <source>
        <dbReference type="Proteomes" id="UP001235939"/>
    </source>
</evidence>
<dbReference type="PANTHER" id="PTHR45913">
    <property type="entry name" value="EPM2A-INTERACTING PROTEIN 1"/>
    <property type="match status" value="1"/>
</dbReference>
<dbReference type="PANTHER" id="PTHR45913:SF5">
    <property type="entry name" value="GENERAL TRANSCRIPTION FACTOR II-I REPEAT DOMAIN-CONTAINING PROTEIN 2A-LIKE PROTEIN"/>
    <property type="match status" value="1"/>
</dbReference>
<protein>
    <submittedName>
        <fullName evidence="1">EPM2AIP1</fullName>
    </submittedName>
</protein>
<dbReference type="Proteomes" id="UP001235939">
    <property type="component" value="Chromosome 06"/>
</dbReference>